<gene>
    <name evidence="2" type="ORF">JQU52_02705</name>
</gene>
<dbReference type="EMBL" id="CP069798">
    <property type="protein sequence ID" value="QRQ82340.1"/>
    <property type="molecule type" value="Genomic_DNA"/>
</dbReference>
<organism evidence="2 3">
    <name type="scientific">Paralysiella testudinis</name>
    <dbReference type="NCBI Taxonomy" id="2809020"/>
    <lineage>
        <taxon>Bacteria</taxon>
        <taxon>Pseudomonadati</taxon>
        <taxon>Pseudomonadota</taxon>
        <taxon>Betaproteobacteria</taxon>
        <taxon>Neisseriales</taxon>
        <taxon>Neisseriaceae</taxon>
        <taxon>Paralysiella</taxon>
    </lineage>
</organism>
<feature type="compositionally biased region" description="Basic and acidic residues" evidence="1">
    <location>
        <begin position="136"/>
        <end position="154"/>
    </location>
</feature>
<protein>
    <submittedName>
        <fullName evidence="2">Alpha-glucan phosphorylase</fullName>
    </submittedName>
</protein>
<dbReference type="KEGG" id="ptes:JQU52_02705"/>
<reference evidence="2" key="1">
    <citation type="submission" date="2021-02" db="EMBL/GenBank/DDBJ databases">
        <title>Neisseriaceae sp. 26B isolated from the cloaca of a Common Toad-headed Turtle (Mesoclemmys nasuta).</title>
        <authorList>
            <person name="Spergser J."/>
            <person name="Busse H.-J."/>
        </authorList>
    </citation>
    <scope>NUCLEOTIDE SEQUENCE</scope>
    <source>
        <strain evidence="2">26B</strain>
    </source>
</reference>
<feature type="region of interest" description="Disordered" evidence="1">
    <location>
        <begin position="344"/>
        <end position="383"/>
    </location>
</feature>
<proteinExistence type="predicted"/>
<feature type="region of interest" description="Disordered" evidence="1">
    <location>
        <begin position="134"/>
        <end position="156"/>
    </location>
</feature>
<evidence type="ECO:0000256" key="1">
    <source>
        <dbReference type="SAM" id="MobiDB-lite"/>
    </source>
</evidence>
<evidence type="ECO:0000313" key="3">
    <source>
        <dbReference type="Proteomes" id="UP000653156"/>
    </source>
</evidence>
<accession>A0A892ZIN2</accession>
<keyword evidence="3" id="KW-1185">Reference proteome</keyword>
<dbReference type="RefSeq" id="WP_230339623.1">
    <property type="nucleotide sequence ID" value="NZ_CP069798.1"/>
</dbReference>
<sequence>MNHNIPTVKTVHVLLPNLDERQFAIFRMAFKMHNTTNYQLIREGDGIAPELVLVDGDAGDGQEQWRSAKQKFANARVVYFATKPPSFTAPYLAKPIKFDSLFANLRNLLQGNGMWVAGMAEPAATANPVRHTAAGNEDKHRNDVPDAGHEHQRQESVSIRSFSTDATLLGLVRRLAAENTDTAIMVDGKPVLVIFPAMEKILLAADPERIEELCLQPALTLETKAVPANSGLHEKAKIKTMAFIWQLAIWTAQGRLIEPVTPDSVLKLKSWPNMTRMAFLPDAMRLSAFLIKTPVSLSMLYKLLSVDMKDILNFIAATYATGYLQVEQPAFEPKKQQREIETVLSRAAPKVETATATPAASDDEPAKQPRGVLQRLMSRLRGK</sequence>
<dbReference type="AlphaFoldDB" id="A0A892ZIN2"/>
<name>A0A892ZIN2_9NEIS</name>
<evidence type="ECO:0000313" key="2">
    <source>
        <dbReference type="EMBL" id="QRQ82340.1"/>
    </source>
</evidence>
<dbReference type="Proteomes" id="UP000653156">
    <property type="component" value="Chromosome"/>
</dbReference>